<evidence type="ECO:0000259" key="8">
    <source>
        <dbReference type="Pfam" id="PF08281"/>
    </source>
</evidence>
<dbReference type="InterPro" id="IPR036388">
    <property type="entry name" value="WH-like_DNA-bd_sf"/>
</dbReference>
<evidence type="ECO:0000256" key="6">
    <source>
        <dbReference type="RuleBase" id="RU000716"/>
    </source>
</evidence>
<feature type="domain" description="RNA polymerase sigma factor 70 region 4 type 2" evidence="8">
    <location>
        <begin position="126"/>
        <end position="176"/>
    </location>
</feature>
<evidence type="ECO:0000259" key="7">
    <source>
        <dbReference type="Pfam" id="PF04542"/>
    </source>
</evidence>
<dbReference type="Proteomes" id="UP000501926">
    <property type="component" value="Chromosome"/>
</dbReference>
<sequence>MKGNDTRKEFEELTMPHVDSLYNMAVRMSMNKEDAEDLVQETYLKAYRFFNTFQKGTNVKAWLFKILRNTFINKYRKTISSPGEVFYEDIELVSSYVSNNNEPDTKESIDTLKSKVESLDDILGDDIKNAIDSLPIEYREAIIYSDIEELTYKDIAEIINVPIGTVKSRINRARSLLRKNLWNYAKERGFVKREK</sequence>
<dbReference type="PROSITE" id="PS01063">
    <property type="entry name" value="SIGMA70_ECF"/>
    <property type="match status" value="1"/>
</dbReference>
<reference evidence="10 13" key="5">
    <citation type="submission" date="2020-02" db="EMBL/GenBank/DDBJ databases">
        <title>Newly sequenced genome of strain CSTR1 showed variability in Candidatus Kuenenia stuttgartiensis genomes.</title>
        <authorList>
            <person name="Ding C."/>
            <person name="Adrian L."/>
        </authorList>
    </citation>
    <scope>NUCLEOTIDE SEQUENCE [LARGE SCALE GENOMIC DNA]</scope>
    <source>
        <strain evidence="10 13">CSTR1</strain>
    </source>
</reference>
<dbReference type="EMBL" id="CT573071">
    <property type="protein sequence ID" value="CAJ73161.1"/>
    <property type="molecule type" value="Genomic_DNA"/>
</dbReference>
<dbReference type="Pfam" id="PF08281">
    <property type="entry name" value="Sigma70_r4_2"/>
    <property type="match status" value="1"/>
</dbReference>
<dbReference type="SUPFAM" id="SSF88659">
    <property type="entry name" value="Sigma3 and sigma4 domains of RNA polymerase sigma factors"/>
    <property type="match status" value="1"/>
</dbReference>
<evidence type="ECO:0000313" key="11">
    <source>
        <dbReference type="EMBL" id="SOH05859.1"/>
    </source>
</evidence>
<dbReference type="EMBL" id="LT934425">
    <property type="protein sequence ID" value="SOH05859.1"/>
    <property type="molecule type" value="Genomic_DNA"/>
</dbReference>
<evidence type="ECO:0000256" key="4">
    <source>
        <dbReference type="ARBA" id="ARBA00023125"/>
    </source>
</evidence>
<dbReference type="InterPro" id="IPR007627">
    <property type="entry name" value="RNA_pol_sigma70_r2"/>
</dbReference>
<reference evidence="11" key="4">
    <citation type="submission" date="2017-10" db="EMBL/GenBank/DDBJ databases">
        <authorList>
            <person name="Banno H."/>
            <person name="Chua N.-H."/>
        </authorList>
    </citation>
    <scope>NUCLEOTIDE SEQUENCE [LARGE SCALE GENOMIC DNA]</scope>
    <source>
        <strain evidence="11">Kuenenia_mbr1_ru-nijmegen</strain>
    </source>
</reference>
<proteinExistence type="inferred from homology"/>
<dbReference type="SUPFAM" id="SSF88946">
    <property type="entry name" value="Sigma2 domain of RNA polymerase sigma factors"/>
    <property type="match status" value="1"/>
</dbReference>
<dbReference type="GO" id="GO:0006352">
    <property type="term" value="P:DNA-templated transcription initiation"/>
    <property type="evidence" value="ECO:0007669"/>
    <property type="project" value="InterPro"/>
</dbReference>
<keyword evidence="2 6" id="KW-0805">Transcription regulation</keyword>
<evidence type="ECO:0000256" key="1">
    <source>
        <dbReference type="ARBA" id="ARBA00010641"/>
    </source>
</evidence>
<dbReference type="NCBIfam" id="TIGR02937">
    <property type="entry name" value="sigma70-ECF"/>
    <property type="match status" value="1"/>
</dbReference>
<dbReference type="CDD" id="cd06171">
    <property type="entry name" value="Sigma70_r4"/>
    <property type="match status" value="1"/>
</dbReference>
<evidence type="ECO:0000256" key="5">
    <source>
        <dbReference type="ARBA" id="ARBA00023163"/>
    </source>
</evidence>
<reference evidence="9" key="2">
    <citation type="submission" date="2006-01" db="EMBL/GenBank/DDBJ databases">
        <authorList>
            <person name="Genoscope"/>
        </authorList>
    </citation>
    <scope>NUCLEOTIDE SEQUENCE</scope>
</reference>
<keyword evidence="12" id="KW-1185">Reference proteome</keyword>
<dbReference type="InterPro" id="IPR014284">
    <property type="entry name" value="RNA_pol_sigma-70_dom"/>
</dbReference>
<dbReference type="InterPro" id="IPR039425">
    <property type="entry name" value="RNA_pol_sigma-70-like"/>
</dbReference>
<comment type="similarity">
    <text evidence="1 6">Belongs to the sigma-70 factor family. ECF subfamily.</text>
</comment>
<name>Q1Q6H0_KUEST</name>
<evidence type="ECO:0000256" key="2">
    <source>
        <dbReference type="ARBA" id="ARBA00023015"/>
    </source>
</evidence>
<dbReference type="InterPro" id="IPR013249">
    <property type="entry name" value="RNA_pol_sigma70_r4_t2"/>
</dbReference>
<keyword evidence="5 6" id="KW-0804">Transcription</keyword>
<protein>
    <recommendedName>
        <fullName evidence="6">RNA polymerase sigma factor</fullName>
    </recommendedName>
</protein>
<dbReference type="Gene3D" id="1.10.10.10">
    <property type="entry name" value="Winged helix-like DNA-binding domain superfamily/Winged helix DNA-binding domain"/>
    <property type="match status" value="1"/>
</dbReference>
<dbReference type="PANTHER" id="PTHR43133">
    <property type="entry name" value="RNA POLYMERASE ECF-TYPE SIGMA FACTO"/>
    <property type="match status" value="1"/>
</dbReference>
<dbReference type="InterPro" id="IPR000838">
    <property type="entry name" value="RNA_pol_sigma70_ECF_CS"/>
</dbReference>
<dbReference type="AlphaFoldDB" id="Q1Q6H0"/>
<evidence type="ECO:0000313" key="13">
    <source>
        <dbReference type="Proteomes" id="UP000501926"/>
    </source>
</evidence>
<dbReference type="InterPro" id="IPR013324">
    <property type="entry name" value="RNA_pol_sigma_r3/r4-like"/>
</dbReference>
<evidence type="ECO:0000313" key="10">
    <source>
        <dbReference type="EMBL" id="QII13037.1"/>
    </source>
</evidence>
<dbReference type="GO" id="GO:0003677">
    <property type="term" value="F:DNA binding"/>
    <property type="evidence" value="ECO:0007669"/>
    <property type="project" value="UniProtKB-KW"/>
</dbReference>
<dbReference type="OrthoDB" id="273082at2"/>
<feature type="domain" description="RNA polymerase sigma-70 region 2" evidence="7">
    <location>
        <begin position="16"/>
        <end position="77"/>
    </location>
</feature>
<evidence type="ECO:0000313" key="9">
    <source>
        <dbReference type="EMBL" id="CAJ73161.1"/>
    </source>
</evidence>
<evidence type="ECO:0000256" key="3">
    <source>
        <dbReference type="ARBA" id="ARBA00023082"/>
    </source>
</evidence>
<dbReference type="RefSeq" id="WP_099326392.1">
    <property type="nucleotide sequence ID" value="NZ_CP049055.1"/>
</dbReference>
<dbReference type="KEGG" id="kst:KSMBR1_3385"/>
<dbReference type="EMBL" id="CP049055">
    <property type="protein sequence ID" value="QII13037.1"/>
    <property type="molecule type" value="Genomic_DNA"/>
</dbReference>
<dbReference type="Pfam" id="PF04542">
    <property type="entry name" value="Sigma70_r2"/>
    <property type="match status" value="1"/>
</dbReference>
<reference evidence="12" key="3">
    <citation type="submission" date="2017-10" db="EMBL/GenBank/DDBJ databases">
        <authorList>
            <person name="Frank J."/>
        </authorList>
    </citation>
    <scope>NUCLEOTIDE SEQUENCE [LARGE SCALE GENOMIC DNA]</scope>
</reference>
<dbReference type="Proteomes" id="UP000221734">
    <property type="component" value="Chromosome Kuenenia_stuttgartiensis_MBR1"/>
</dbReference>
<evidence type="ECO:0000313" key="12">
    <source>
        <dbReference type="Proteomes" id="UP000221734"/>
    </source>
</evidence>
<organism evidence="9">
    <name type="scientific">Kuenenia stuttgartiensis</name>
    <dbReference type="NCBI Taxonomy" id="174633"/>
    <lineage>
        <taxon>Bacteria</taxon>
        <taxon>Pseudomonadati</taxon>
        <taxon>Planctomycetota</taxon>
        <taxon>Candidatus Brocadiia</taxon>
        <taxon>Candidatus Brocadiales</taxon>
        <taxon>Candidatus Brocadiaceae</taxon>
        <taxon>Candidatus Kuenenia</taxon>
    </lineage>
</organism>
<accession>Q1Q6H0</accession>
<keyword evidence="4 6" id="KW-0238">DNA-binding</keyword>
<dbReference type="GO" id="GO:0016987">
    <property type="term" value="F:sigma factor activity"/>
    <property type="evidence" value="ECO:0007669"/>
    <property type="project" value="UniProtKB-KW"/>
</dbReference>
<dbReference type="Gene3D" id="1.10.1740.10">
    <property type="match status" value="1"/>
</dbReference>
<gene>
    <name evidence="9" type="primary">rpoE</name>
    <name evidence="10" type="synonym">sigH</name>
    <name evidence="10" type="ORF">KsCSTR_36580</name>
    <name evidence="11" type="ORF">KSMBR1_3385</name>
    <name evidence="9" type="ORF">kuste2415</name>
</gene>
<keyword evidence="3 6" id="KW-0731">Sigma factor</keyword>
<reference evidence="9" key="1">
    <citation type="journal article" date="2006" name="Nature">
        <title>Deciphering the evolution and metabolism of an anammox bacterium from a community genome.</title>
        <authorList>
            <person name="Strous M."/>
            <person name="Pelletier E."/>
            <person name="Mangenot S."/>
            <person name="Rattei T."/>
            <person name="Lehner A."/>
            <person name="Taylor M.W."/>
            <person name="Horn M."/>
            <person name="Daims H."/>
            <person name="Bartol-Mavel D."/>
            <person name="Wincker P."/>
            <person name="Barbe V."/>
            <person name="Fonknechten N."/>
            <person name="Vallenet D."/>
            <person name="Segurens B."/>
            <person name="Schenowitz-Truong C."/>
            <person name="Medigue C."/>
            <person name="Collingro A."/>
            <person name="Snel B."/>
            <person name="Dutilh B.E."/>
            <person name="OpDenCamp H.J.M."/>
            <person name="vanDerDrift C."/>
            <person name="Cirpus I."/>
            <person name="vanDePas-Schoonen K.T."/>
            <person name="Harhangi H.R."/>
            <person name="vanNiftrik L."/>
            <person name="Schmid M."/>
            <person name="Keltjens J."/>
            <person name="vanDeVossenberg J."/>
            <person name="Kartal B."/>
            <person name="Meier H."/>
            <person name="Frishman D."/>
            <person name="Huynen M.A."/>
            <person name="Mewes H."/>
            <person name="Weissenbach J."/>
            <person name="Jetten M.S.M."/>
            <person name="Wagner M."/>
            <person name="LePaslier D."/>
        </authorList>
    </citation>
    <scope>NUCLEOTIDE SEQUENCE</scope>
</reference>
<dbReference type="InterPro" id="IPR013325">
    <property type="entry name" value="RNA_pol_sigma_r2"/>
</dbReference>
<dbReference type="PANTHER" id="PTHR43133:SF59">
    <property type="entry name" value="ECF RNA POLYMERASE SIGMA FACTOR SIGR"/>
    <property type="match status" value="1"/>
</dbReference>